<accession>A0A1W2FWX6</accession>
<gene>
    <name evidence="2" type="ORF">SAMN05661093_10008</name>
</gene>
<dbReference type="RefSeq" id="WP_084434175.1">
    <property type="nucleotide sequence ID" value="NZ_FWXV01000014.1"/>
</dbReference>
<evidence type="ECO:0000313" key="3">
    <source>
        <dbReference type="Proteomes" id="UP000192674"/>
    </source>
</evidence>
<sequence length="107" mass="11691">MKKSLRGRAVAIAASMTVLGVGLGLAAPAVASAAVAVDCREVIYRYDRSHKDFLDAQHLYNIYRERGDEAGASRYRLQMNVAQATAAIGYGDCAPYMGQERPDPVRW</sequence>
<name>A0A1W2FWX6_KIBAR</name>
<dbReference type="Proteomes" id="UP000192674">
    <property type="component" value="Unassembled WGS sequence"/>
</dbReference>
<reference evidence="2 3" key="1">
    <citation type="submission" date="2017-04" db="EMBL/GenBank/DDBJ databases">
        <authorList>
            <person name="Afonso C.L."/>
            <person name="Miller P.J."/>
            <person name="Scott M.A."/>
            <person name="Spackman E."/>
            <person name="Goraichik I."/>
            <person name="Dimitrov K.M."/>
            <person name="Suarez D.L."/>
            <person name="Swayne D.E."/>
        </authorList>
    </citation>
    <scope>NUCLEOTIDE SEQUENCE [LARGE SCALE GENOMIC DNA]</scope>
    <source>
        <strain evidence="2 3">DSM 43828</strain>
    </source>
</reference>
<protein>
    <submittedName>
        <fullName evidence="2">Uncharacterized protein</fullName>
    </submittedName>
</protein>
<organism evidence="2 3">
    <name type="scientific">Kibdelosporangium aridum</name>
    <dbReference type="NCBI Taxonomy" id="2030"/>
    <lineage>
        <taxon>Bacteria</taxon>
        <taxon>Bacillati</taxon>
        <taxon>Actinomycetota</taxon>
        <taxon>Actinomycetes</taxon>
        <taxon>Pseudonocardiales</taxon>
        <taxon>Pseudonocardiaceae</taxon>
        <taxon>Kibdelosporangium</taxon>
    </lineage>
</organism>
<evidence type="ECO:0000313" key="2">
    <source>
        <dbReference type="EMBL" id="SMD26425.1"/>
    </source>
</evidence>
<proteinExistence type="predicted"/>
<feature type="chain" id="PRO_5039244836" evidence="1">
    <location>
        <begin position="27"/>
        <end position="107"/>
    </location>
</feature>
<dbReference type="AlphaFoldDB" id="A0A1W2FWX6"/>
<evidence type="ECO:0000256" key="1">
    <source>
        <dbReference type="SAM" id="SignalP"/>
    </source>
</evidence>
<feature type="signal peptide" evidence="1">
    <location>
        <begin position="1"/>
        <end position="26"/>
    </location>
</feature>
<dbReference type="EMBL" id="FWXV01000014">
    <property type="protein sequence ID" value="SMD26425.1"/>
    <property type="molecule type" value="Genomic_DNA"/>
</dbReference>
<keyword evidence="3" id="KW-1185">Reference proteome</keyword>
<keyword evidence="1" id="KW-0732">Signal</keyword>